<gene>
    <name evidence="2" type="ORF">ADEAN_000321700</name>
</gene>
<name>A0A7G2C854_9TRYP</name>
<proteinExistence type="predicted"/>
<keyword evidence="3" id="KW-1185">Reference proteome</keyword>
<evidence type="ECO:0000313" key="3">
    <source>
        <dbReference type="Proteomes" id="UP000515908"/>
    </source>
</evidence>
<feature type="region of interest" description="Disordered" evidence="1">
    <location>
        <begin position="92"/>
        <end position="121"/>
    </location>
</feature>
<dbReference type="EMBL" id="LR877149">
    <property type="protein sequence ID" value="CAD2215759.1"/>
    <property type="molecule type" value="Genomic_DNA"/>
</dbReference>
<organism evidence="2 3">
    <name type="scientific">Angomonas deanei</name>
    <dbReference type="NCBI Taxonomy" id="59799"/>
    <lineage>
        <taxon>Eukaryota</taxon>
        <taxon>Discoba</taxon>
        <taxon>Euglenozoa</taxon>
        <taxon>Kinetoplastea</taxon>
        <taxon>Metakinetoplastina</taxon>
        <taxon>Trypanosomatida</taxon>
        <taxon>Trypanosomatidae</taxon>
        <taxon>Strigomonadinae</taxon>
        <taxon>Angomonas</taxon>
    </lineage>
</organism>
<dbReference type="Proteomes" id="UP000515908">
    <property type="component" value="Chromosome 05"/>
</dbReference>
<sequence>MSRPVVQGTANVVREDGTVNSGDDNEEELLCRLLTERIDFQNRIMEQQRTIAELRQVIQDHSRNTPDGGAVENGHAVRFCLHCMKSFSPEEEMASSTKVGSSVRHMDDEEEDTENKTSDCTANGETATVAELVKKVQTLQGWNEELIKTVEELRLALVENDTNAKTNSVYLPPR</sequence>
<evidence type="ECO:0000256" key="1">
    <source>
        <dbReference type="SAM" id="MobiDB-lite"/>
    </source>
</evidence>
<reference evidence="2 3" key="1">
    <citation type="submission" date="2020-08" db="EMBL/GenBank/DDBJ databases">
        <authorList>
            <person name="Newling K."/>
            <person name="Davey J."/>
            <person name="Forrester S."/>
        </authorList>
    </citation>
    <scope>NUCLEOTIDE SEQUENCE [LARGE SCALE GENOMIC DNA]</scope>
    <source>
        <strain evidence="3">Crithidia deanei Carvalho (ATCC PRA-265)</strain>
    </source>
</reference>
<protein>
    <submittedName>
        <fullName evidence="2">Uncharacterized protein</fullName>
    </submittedName>
</protein>
<feature type="region of interest" description="Disordered" evidence="1">
    <location>
        <begin position="1"/>
        <end position="21"/>
    </location>
</feature>
<dbReference type="AlphaFoldDB" id="A0A7G2C854"/>
<evidence type="ECO:0000313" key="2">
    <source>
        <dbReference type="EMBL" id="CAD2215759.1"/>
    </source>
</evidence>
<accession>A0A7G2C854</accession>
<dbReference type="VEuPathDB" id="TriTrypDB:ADEAN_000321700"/>